<comment type="catalytic activity">
    <reaction evidence="1 9">
        <text>a ribonucleoside 5'-phosphate + H2O = a ribonucleoside + phosphate</text>
        <dbReference type="Rhea" id="RHEA:12484"/>
        <dbReference type="ChEBI" id="CHEBI:15377"/>
        <dbReference type="ChEBI" id="CHEBI:18254"/>
        <dbReference type="ChEBI" id="CHEBI:43474"/>
        <dbReference type="ChEBI" id="CHEBI:58043"/>
        <dbReference type="EC" id="3.1.3.5"/>
    </reaction>
</comment>
<organism evidence="11 12">
    <name type="scientific">Nitrospirillum amazonense</name>
    <dbReference type="NCBI Taxonomy" id="28077"/>
    <lineage>
        <taxon>Bacteria</taxon>
        <taxon>Pseudomonadati</taxon>
        <taxon>Pseudomonadota</taxon>
        <taxon>Alphaproteobacteria</taxon>
        <taxon>Rhodospirillales</taxon>
        <taxon>Azospirillaceae</taxon>
        <taxon>Nitrospirillum</taxon>
    </lineage>
</organism>
<comment type="caution">
    <text evidence="11">The sequence shown here is derived from an EMBL/GenBank/DDBJ whole genome shotgun (WGS) entry which is preliminary data.</text>
</comment>
<dbReference type="GO" id="GO:0046872">
    <property type="term" value="F:metal ion binding"/>
    <property type="evidence" value="ECO:0007669"/>
    <property type="project" value="UniProtKB-UniRule"/>
</dbReference>
<dbReference type="GO" id="GO:0008253">
    <property type="term" value="F:5'-nucleotidase activity"/>
    <property type="evidence" value="ECO:0007669"/>
    <property type="project" value="UniProtKB-UniRule"/>
</dbReference>
<feature type="domain" description="Survival protein SurE-like phosphatase/nucleotidase" evidence="10">
    <location>
        <begin position="18"/>
        <end position="201"/>
    </location>
</feature>
<evidence type="ECO:0000256" key="7">
    <source>
        <dbReference type="ARBA" id="ARBA00022741"/>
    </source>
</evidence>
<evidence type="ECO:0000256" key="6">
    <source>
        <dbReference type="ARBA" id="ARBA00022723"/>
    </source>
</evidence>
<keyword evidence="8 9" id="KW-0378">Hydrolase</keyword>
<comment type="similarity">
    <text evidence="4 9">Belongs to the SurE nucleotidase family.</text>
</comment>
<dbReference type="NCBIfam" id="TIGR00087">
    <property type="entry name" value="surE"/>
    <property type="match status" value="1"/>
</dbReference>
<evidence type="ECO:0000256" key="5">
    <source>
        <dbReference type="ARBA" id="ARBA00022490"/>
    </source>
</evidence>
<keyword evidence="5 9" id="KW-0963">Cytoplasm</keyword>
<sequence length="266" mass="29211">MADGTPMRAPGEDRPLRILISNDDGIHAPGLAALERIARQLTDDVWVVAPEAEQSAASHSLTIHRPLRMKRVADRRYTVDGTPTDCVLLAVNQVMADRRPDVVLSGVNHGQNLGEDVTYSGTVAAAMEATLLGVRAFAFSLRLRDGRDPDWATAERWGPEVVRKGLAVEWPRHVLLNVNFPAVDPDKVAGIHVVRHANRKAGDDLFERMDPRGRPYIWIGAARGLNEVPEDTDVHVVEALGGISVTPVHLDLTHYETLKRLEGVFG</sequence>
<accession>A0A560FNR6</accession>
<dbReference type="AlphaFoldDB" id="A0A560FNR6"/>
<dbReference type="SUPFAM" id="SSF64167">
    <property type="entry name" value="SurE-like"/>
    <property type="match status" value="1"/>
</dbReference>
<dbReference type="PANTHER" id="PTHR30457:SF12">
    <property type="entry name" value="5'_3'-NUCLEOTIDASE SURE"/>
    <property type="match status" value="1"/>
</dbReference>
<feature type="binding site" evidence="9">
    <location>
        <position position="55"/>
    </location>
    <ligand>
        <name>a divalent metal cation</name>
        <dbReference type="ChEBI" id="CHEBI:60240"/>
    </ligand>
</feature>
<dbReference type="InterPro" id="IPR030048">
    <property type="entry name" value="SurE"/>
</dbReference>
<comment type="cofactor">
    <cofactor evidence="2">
        <name>Mg(2+)</name>
        <dbReference type="ChEBI" id="CHEBI:18420"/>
    </cofactor>
</comment>
<feature type="binding site" evidence="9">
    <location>
        <position position="108"/>
    </location>
    <ligand>
        <name>a divalent metal cation</name>
        <dbReference type="ChEBI" id="CHEBI:60240"/>
    </ligand>
</feature>
<evidence type="ECO:0000256" key="4">
    <source>
        <dbReference type="ARBA" id="ARBA00011062"/>
    </source>
</evidence>
<dbReference type="FunFam" id="3.40.1210.10:FF:000001">
    <property type="entry name" value="5'/3'-nucleotidase SurE"/>
    <property type="match status" value="1"/>
</dbReference>
<keyword evidence="7 9" id="KW-0547">Nucleotide-binding</keyword>
<evidence type="ECO:0000256" key="8">
    <source>
        <dbReference type="ARBA" id="ARBA00022801"/>
    </source>
</evidence>
<dbReference type="GO" id="GO:0005737">
    <property type="term" value="C:cytoplasm"/>
    <property type="evidence" value="ECO:0007669"/>
    <property type="project" value="UniProtKB-SubCell"/>
</dbReference>
<feature type="binding site" evidence="9">
    <location>
        <position position="24"/>
    </location>
    <ligand>
        <name>a divalent metal cation</name>
        <dbReference type="ChEBI" id="CHEBI:60240"/>
    </ligand>
</feature>
<evidence type="ECO:0000256" key="2">
    <source>
        <dbReference type="ARBA" id="ARBA00001946"/>
    </source>
</evidence>
<dbReference type="InterPro" id="IPR002828">
    <property type="entry name" value="SurE-like_Pase/nucleotidase"/>
</dbReference>
<comment type="subcellular location">
    <subcellularLocation>
        <location evidence="3 9">Cytoplasm</location>
    </subcellularLocation>
</comment>
<reference evidence="11 12" key="1">
    <citation type="submission" date="2019-06" db="EMBL/GenBank/DDBJ databases">
        <title>Genomic Encyclopedia of Type Strains, Phase IV (KMG-V): Genome sequencing to study the core and pangenomes of soil and plant-associated prokaryotes.</title>
        <authorList>
            <person name="Whitman W."/>
        </authorList>
    </citation>
    <scope>NUCLEOTIDE SEQUENCE [LARGE SCALE GENOMIC DNA]</scope>
    <source>
        <strain evidence="11 12">BR 11880</strain>
    </source>
</reference>
<comment type="cofactor">
    <cofactor evidence="9">
        <name>a divalent metal cation</name>
        <dbReference type="ChEBI" id="CHEBI:60240"/>
    </cofactor>
    <text evidence="9">Binds 1 divalent metal cation per subunit.</text>
</comment>
<proteinExistence type="inferred from homology"/>
<dbReference type="InterPro" id="IPR036523">
    <property type="entry name" value="SurE-like_sf"/>
</dbReference>
<feature type="binding site" evidence="9">
    <location>
        <position position="23"/>
    </location>
    <ligand>
        <name>a divalent metal cation</name>
        <dbReference type="ChEBI" id="CHEBI:60240"/>
    </ligand>
</feature>
<evidence type="ECO:0000256" key="1">
    <source>
        <dbReference type="ARBA" id="ARBA00000815"/>
    </source>
</evidence>
<dbReference type="PANTHER" id="PTHR30457">
    <property type="entry name" value="5'-NUCLEOTIDASE SURE"/>
    <property type="match status" value="1"/>
</dbReference>
<evidence type="ECO:0000256" key="9">
    <source>
        <dbReference type="HAMAP-Rule" id="MF_00060"/>
    </source>
</evidence>
<gene>
    <name evidence="9" type="primary">surE</name>
    <name evidence="11" type="ORF">FBZ89_10220</name>
</gene>
<dbReference type="GO" id="GO:0000166">
    <property type="term" value="F:nucleotide binding"/>
    <property type="evidence" value="ECO:0007669"/>
    <property type="project" value="UniProtKB-KW"/>
</dbReference>
<evidence type="ECO:0000313" key="11">
    <source>
        <dbReference type="EMBL" id="TWB23267.1"/>
    </source>
</evidence>
<dbReference type="GO" id="GO:0004309">
    <property type="term" value="F:exopolyphosphatase activity"/>
    <property type="evidence" value="ECO:0007669"/>
    <property type="project" value="TreeGrafter"/>
</dbReference>
<dbReference type="Pfam" id="PF01975">
    <property type="entry name" value="SurE"/>
    <property type="match status" value="1"/>
</dbReference>
<dbReference type="EC" id="3.1.3.5" evidence="9"/>
<comment type="function">
    <text evidence="9">Nucleotidase that shows phosphatase activity on nucleoside 5'-monophosphates.</text>
</comment>
<dbReference type="Proteomes" id="UP000319859">
    <property type="component" value="Unassembled WGS sequence"/>
</dbReference>
<evidence type="ECO:0000256" key="3">
    <source>
        <dbReference type="ARBA" id="ARBA00004496"/>
    </source>
</evidence>
<keyword evidence="6 9" id="KW-0479">Metal-binding</keyword>
<dbReference type="HAMAP" id="MF_00060">
    <property type="entry name" value="SurE"/>
    <property type="match status" value="1"/>
</dbReference>
<dbReference type="EMBL" id="VITN01000002">
    <property type="protein sequence ID" value="TWB23267.1"/>
    <property type="molecule type" value="Genomic_DNA"/>
</dbReference>
<protein>
    <recommendedName>
        <fullName evidence="9">5'-nucleotidase SurE</fullName>
        <ecNumber evidence="9">3.1.3.5</ecNumber>
    </recommendedName>
    <alternativeName>
        <fullName evidence="9">Nucleoside 5'-monophosphate phosphohydrolase</fullName>
    </alternativeName>
</protein>
<dbReference type="NCBIfam" id="NF001490">
    <property type="entry name" value="PRK00346.1-4"/>
    <property type="match status" value="1"/>
</dbReference>
<name>A0A560FNR6_9PROT</name>
<evidence type="ECO:0000259" key="10">
    <source>
        <dbReference type="Pfam" id="PF01975"/>
    </source>
</evidence>
<evidence type="ECO:0000313" key="12">
    <source>
        <dbReference type="Proteomes" id="UP000319859"/>
    </source>
</evidence>
<dbReference type="Gene3D" id="3.40.1210.10">
    <property type="entry name" value="Survival protein SurE-like phosphatase/nucleotidase"/>
    <property type="match status" value="1"/>
</dbReference>
<dbReference type="GO" id="GO:0008254">
    <property type="term" value="F:3'-nucleotidase activity"/>
    <property type="evidence" value="ECO:0007669"/>
    <property type="project" value="TreeGrafter"/>
</dbReference>